<name>A0A1G2V3X5_9BACT</name>
<sequence>MFGNFFGGEKPKEPTKIEEGASRLSAEDKAINDEINEIGKVVTKEQETDVGVDYVEMVSQTREKARISHNLVAEILRFTGKYGHMPLQDLISEINQSDSDFDDDAKTQLNYWINEYEEEINFKGLSSDFVTYLSEENKKCEELLNPGPEKKEKNKE</sequence>
<comment type="caution">
    <text evidence="2">The sequence shown here is derived from an EMBL/GenBank/DDBJ whole genome shotgun (WGS) entry which is preliminary data.</text>
</comment>
<accession>A0A1G2V3X5</accession>
<organism evidence="2 3">
    <name type="scientific">Candidatus Zambryskibacteria bacterium RIFOXYC1_FULL_39_10</name>
    <dbReference type="NCBI Taxonomy" id="1802779"/>
    <lineage>
        <taxon>Bacteria</taxon>
        <taxon>Candidatus Zambryskiibacteriota</taxon>
    </lineage>
</organism>
<dbReference type="EMBL" id="MHWW01000002">
    <property type="protein sequence ID" value="OHB16339.1"/>
    <property type="molecule type" value="Genomic_DNA"/>
</dbReference>
<evidence type="ECO:0000313" key="3">
    <source>
        <dbReference type="Proteomes" id="UP000177697"/>
    </source>
</evidence>
<feature type="region of interest" description="Disordered" evidence="1">
    <location>
        <begin position="1"/>
        <end position="22"/>
    </location>
</feature>
<feature type="compositionally biased region" description="Basic and acidic residues" evidence="1">
    <location>
        <begin position="9"/>
        <end position="22"/>
    </location>
</feature>
<proteinExistence type="predicted"/>
<evidence type="ECO:0000313" key="2">
    <source>
        <dbReference type="EMBL" id="OHB16339.1"/>
    </source>
</evidence>
<dbReference type="AlphaFoldDB" id="A0A1G2V3X5"/>
<reference evidence="2 3" key="1">
    <citation type="journal article" date="2016" name="Nat. Commun.">
        <title>Thousands of microbial genomes shed light on interconnected biogeochemical processes in an aquifer system.</title>
        <authorList>
            <person name="Anantharaman K."/>
            <person name="Brown C.T."/>
            <person name="Hug L.A."/>
            <person name="Sharon I."/>
            <person name="Castelle C.J."/>
            <person name="Probst A.J."/>
            <person name="Thomas B.C."/>
            <person name="Singh A."/>
            <person name="Wilkins M.J."/>
            <person name="Karaoz U."/>
            <person name="Brodie E.L."/>
            <person name="Williams K.H."/>
            <person name="Hubbard S.S."/>
            <person name="Banfield J.F."/>
        </authorList>
    </citation>
    <scope>NUCLEOTIDE SEQUENCE [LARGE SCALE GENOMIC DNA]</scope>
</reference>
<dbReference type="Proteomes" id="UP000177697">
    <property type="component" value="Unassembled WGS sequence"/>
</dbReference>
<protein>
    <submittedName>
        <fullName evidence="2">Uncharacterized protein</fullName>
    </submittedName>
</protein>
<gene>
    <name evidence="2" type="ORF">A2431_01405</name>
</gene>
<evidence type="ECO:0000256" key="1">
    <source>
        <dbReference type="SAM" id="MobiDB-lite"/>
    </source>
</evidence>